<evidence type="ECO:0000313" key="1">
    <source>
        <dbReference type="EMBL" id="PVD30633.1"/>
    </source>
</evidence>
<protein>
    <submittedName>
        <fullName evidence="1">Uncharacterized protein</fullName>
    </submittedName>
</protein>
<organism evidence="1 2">
    <name type="scientific">Pomacea canaliculata</name>
    <name type="common">Golden apple snail</name>
    <dbReference type="NCBI Taxonomy" id="400727"/>
    <lineage>
        <taxon>Eukaryota</taxon>
        <taxon>Metazoa</taxon>
        <taxon>Spiralia</taxon>
        <taxon>Lophotrochozoa</taxon>
        <taxon>Mollusca</taxon>
        <taxon>Gastropoda</taxon>
        <taxon>Caenogastropoda</taxon>
        <taxon>Architaenioglossa</taxon>
        <taxon>Ampullarioidea</taxon>
        <taxon>Ampullariidae</taxon>
        <taxon>Pomacea</taxon>
    </lineage>
</organism>
<reference evidence="1 2" key="1">
    <citation type="submission" date="2018-04" db="EMBL/GenBank/DDBJ databases">
        <title>The genome of golden apple snail Pomacea canaliculata provides insight into stress tolerance and invasive adaptation.</title>
        <authorList>
            <person name="Liu C."/>
            <person name="Liu B."/>
            <person name="Ren Y."/>
            <person name="Zhang Y."/>
            <person name="Wang H."/>
            <person name="Li S."/>
            <person name="Jiang F."/>
            <person name="Yin L."/>
            <person name="Zhang G."/>
            <person name="Qian W."/>
            <person name="Fan W."/>
        </authorList>
    </citation>
    <scope>NUCLEOTIDE SEQUENCE [LARGE SCALE GENOMIC DNA]</scope>
    <source>
        <strain evidence="1">SZHN2017</strain>
        <tissue evidence="1">Muscle</tissue>
    </source>
</reference>
<sequence length="141" mass="14772">MVAAGAGARGGEGVGGGTHATRQSLLMVSASKCAECKRTMQSTPEDDYGCMRQSQIFVLSPFNDTITPSFVSPQSGGAGAGGWFSSAPLTNHTIHPDNFSGGTVVAVSPSDIEAVFVRRISLLQPKVWLSSALFPERQRAN</sequence>
<gene>
    <name evidence="1" type="ORF">C0Q70_09906</name>
</gene>
<name>A0A2T7PB36_POMCA</name>
<dbReference type="EMBL" id="PZQS01000005">
    <property type="protein sequence ID" value="PVD30633.1"/>
    <property type="molecule type" value="Genomic_DNA"/>
</dbReference>
<proteinExistence type="predicted"/>
<evidence type="ECO:0000313" key="2">
    <source>
        <dbReference type="Proteomes" id="UP000245119"/>
    </source>
</evidence>
<keyword evidence="2" id="KW-1185">Reference proteome</keyword>
<accession>A0A2T7PB36</accession>
<comment type="caution">
    <text evidence="1">The sequence shown here is derived from an EMBL/GenBank/DDBJ whole genome shotgun (WGS) entry which is preliminary data.</text>
</comment>
<dbReference type="AlphaFoldDB" id="A0A2T7PB36"/>
<dbReference type="Proteomes" id="UP000245119">
    <property type="component" value="Linkage Group LG5"/>
</dbReference>